<dbReference type="PANTHER" id="PTHR10218:SF225">
    <property type="entry name" value="GUANINE NUCLEOTIDE-BINDING PROTEIN ALPHA-10 SUBUNIT"/>
    <property type="match status" value="1"/>
</dbReference>
<dbReference type="WBParaSite" id="PSAMB.scaffold2798size21230.g19341.t1">
    <property type="protein sequence ID" value="PSAMB.scaffold2798size21230.g19341.t1"/>
    <property type="gene ID" value="PSAMB.scaffold2798size21230.g19341"/>
</dbReference>
<dbReference type="WBParaSite" id="PSAMB.scaffold2798size21230.g19341.t2">
    <property type="protein sequence ID" value="PSAMB.scaffold2798size21230.g19341.t2"/>
    <property type="gene ID" value="PSAMB.scaffold2798size21230.g19341"/>
</dbReference>
<dbReference type="Gene3D" id="3.40.50.300">
    <property type="entry name" value="P-loop containing nucleotide triphosphate hydrolases"/>
    <property type="match status" value="1"/>
</dbReference>
<feature type="binding site" evidence="4">
    <location>
        <begin position="149"/>
        <end position="150"/>
    </location>
    <ligand>
        <name>GTP</name>
        <dbReference type="ChEBI" id="CHEBI:37565"/>
    </ligand>
</feature>
<evidence type="ECO:0000313" key="8">
    <source>
        <dbReference type="WBParaSite" id="PSAMB.scaffold2798size21230.g19341.t2"/>
    </source>
</evidence>
<feature type="binding site" evidence="4">
    <location>
        <begin position="41"/>
        <end position="46"/>
    </location>
    <ligand>
        <name>GTP</name>
        <dbReference type="ChEBI" id="CHEBI:37565"/>
    </ligand>
</feature>
<evidence type="ECO:0000256" key="5">
    <source>
        <dbReference type="PIRSR" id="PIRSR601019-2"/>
    </source>
</evidence>
<dbReference type="InterPro" id="IPR027417">
    <property type="entry name" value="P-loop_NTPase"/>
</dbReference>
<dbReference type="Gene3D" id="1.10.400.10">
    <property type="entry name" value="GI Alpha 1, domain 2-like"/>
    <property type="match status" value="1"/>
</dbReference>
<dbReference type="Pfam" id="PF00503">
    <property type="entry name" value="G-alpha"/>
    <property type="match status" value="1"/>
</dbReference>
<sequence length="150" mass="17091">MGVCQSSEVQVQMQISKKIDRELRVTPEKLTQKLLLLGPGESGKSTILKQMQILHSNGFTDMEIEERRNIVYSNTITSMIAILEAMEPLGITFESSEREKDARIVRAVVEEGNELLPFTSETKKALKQLWADRGIRQCFDQRSVYQLNDS</sequence>
<dbReference type="SUPFAM" id="SSF52540">
    <property type="entry name" value="P-loop containing nucleoside triphosphate hydrolases"/>
    <property type="match status" value="1"/>
</dbReference>
<dbReference type="PROSITE" id="PS51882">
    <property type="entry name" value="G_ALPHA"/>
    <property type="match status" value="1"/>
</dbReference>
<dbReference type="GO" id="GO:0005737">
    <property type="term" value="C:cytoplasm"/>
    <property type="evidence" value="ECO:0007669"/>
    <property type="project" value="TreeGrafter"/>
</dbReference>
<name>A0A914VYW6_9BILA</name>
<accession>A0A914VYW6</accession>
<feature type="binding site" evidence="5">
    <location>
        <position position="45"/>
    </location>
    <ligand>
        <name>Mg(2+)</name>
        <dbReference type="ChEBI" id="CHEBI:18420"/>
    </ligand>
</feature>
<keyword evidence="1 4" id="KW-0547">Nucleotide-binding</keyword>
<dbReference type="InterPro" id="IPR001019">
    <property type="entry name" value="Gprotein_alpha_su"/>
</dbReference>
<keyword evidence="3" id="KW-0807">Transducer</keyword>
<keyword evidence="5" id="KW-0479">Metal-binding</keyword>
<keyword evidence="6" id="KW-1185">Reference proteome</keyword>
<dbReference type="SMART" id="SM00275">
    <property type="entry name" value="G_alpha"/>
    <property type="match status" value="1"/>
</dbReference>
<evidence type="ECO:0000256" key="3">
    <source>
        <dbReference type="ARBA" id="ARBA00023224"/>
    </source>
</evidence>
<dbReference type="GO" id="GO:0003924">
    <property type="term" value="F:GTPase activity"/>
    <property type="evidence" value="ECO:0007669"/>
    <property type="project" value="InterPro"/>
</dbReference>
<dbReference type="SUPFAM" id="SSF47895">
    <property type="entry name" value="Transducin (alpha subunit), insertion domain"/>
    <property type="match status" value="1"/>
</dbReference>
<dbReference type="PANTHER" id="PTHR10218">
    <property type="entry name" value="GTP-BINDING PROTEIN ALPHA SUBUNIT"/>
    <property type="match status" value="1"/>
</dbReference>
<evidence type="ECO:0000313" key="7">
    <source>
        <dbReference type="WBParaSite" id="PSAMB.scaffold2798size21230.g19341.t1"/>
    </source>
</evidence>
<dbReference type="GO" id="GO:0005834">
    <property type="term" value="C:heterotrimeric G-protein complex"/>
    <property type="evidence" value="ECO:0007669"/>
    <property type="project" value="TreeGrafter"/>
</dbReference>
<evidence type="ECO:0000313" key="6">
    <source>
        <dbReference type="Proteomes" id="UP000887566"/>
    </source>
</evidence>
<dbReference type="AlphaFoldDB" id="A0A914VYW6"/>
<evidence type="ECO:0000256" key="2">
    <source>
        <dbReference type="ARBA" id="ARBA00023134"/>
    </source>
</evidence>
<organism evidence="6 7">
    <name type="scientific">Plectus sambesii</name>
    <dbReference type="NCBI Taxonomy" id="2011161"/>
    <lineage>
        <taxon>Eukaryota</taxon>
        <taxon>Metazoa</taxon>
        <taxon>Ecdysozoa</taxon>
        <taxon>Nematoda</taxon>
        <taxon>Chromadorea</taxon>
        <taxon>Plectida</taxon>
        <taxon>Plectina</taxon>
        <taxon>Plectoidea</taxon>
        <taxon>Plectidae</taxon>
        <taxon>Plectus</taxon>
    </lineage>
</organism>
<keyword evidence="5" id="KW-0460">Magnesium</keyword>
<reference evidence="7 8" key="1">
    <citation type="submission" date="2022-11" db="UniProtKB">
        <authorList>
            <consortium name="WormBaseParasite"/>
        </authorList>
    </citation>
    <scope>IDENTIFICATION</scope>
</reference>
<dbReference type="GO" id="GO:0005525">
    <property type="term" value="F:GTP binding"/>
    <property type="evidence" value="ECO:0007669"/>
    <property type="project" value="UniProtKB-KW"/>
</dbReference>
<evidence type="ECO:0000256" key="1">
    <source>
        <dbReference type="ARBA" id="ARBA00022741"/>
    </source>
</evidence>
<proteinExistence type="predicted"/>
<dbReference type="GO" id="GO:0001664">
    <property type="term" value="F:G protein-coupled receptor binding"/>
    <property type="evidence" value="ECO:0007669"/>
    <property type="project" value="TreeGrafter"/>
</dbReference>
<dbReference type="GO" id="GO:0031683">
    <property type="term" value="F:G-protein beta/gamma-subunit complex binding"/>
    <property type="evidence" value="ECO:0007669"/>
    <property type="project" value="InterPro"/>
</dbReference>
<evidence type="ECO:0000256" key="4">
    <source>
        <dbReference type="PIRSR" id="PIRSR601019-1"/>
    </source>
</evidence>
<protein>
    <submittedName>
        <fullName evidence="7 8">Uncharacterized protein</fullName>
    </submittedName>
</protein>
<dbReference type="GO" id="GO:0046872">
    <property type="term" value="F:metal ion binding"/>
    <property type="evidence" value="ECO:0007669"/>
    <property type="project" value="UniProtKB-KW"/>
</dbReference>
<dbReference type="GO" id="GO:0007188">
    <property type="term" value="P:adenylate cyclase-modulating G protein-coupled receptor signaling pathway"/>
    <property type="evidence" value="ECO:0007669"/>
    <property type="project" value="TreeGrafter"/>
</dbReference>
<dbReference type="Proteomes" id="UP000887566">
    <property type="component" value="Unplaced"/>
</dbReference>
<dbReference type="InterPro" id="IPR011025">
    <property type="entry name" value="GproteinA_insert"/>
</dbReference>
<keyword evidence="2 4" id="KW-0342">GTP-binding</keyword>